<dbReference type="EMBL" id="CAJNRD030001117">
    <property type="protein sequence ID" value="CAG5078317.1"/>
    <property type="molecule type" value="Genomic_DNA"/>
</dbReference>
<dbReference type="OrthoDB" id="7541924at2759"/>
<comment type="caution">
    <text evidence="1">The sequence shown here is derived from an EMBL/GenBank/DDBJ whole genome shotgun (WGS) entry which is preliminary data.</text>
</comment>
<evidence type="ECO:0000313" key="1">
    <source>
        <dbReference type="EMBL" id="CAG5078317.1"/>
    </source>
</evidence>
<protein>
    <submittedName>
        <fullName evidence="1">Uncharacterized protein</fullName>
    </submittedName>
</protein>
<evidence type="ECO:0000313" key="2">
    <source>
        <dbReference type="Proteomes" id="UP000786811"/>
    </source>
</evidence>
<organism evidence="1 2">
    <name type="scientific">Cotesia congregata</name>
    <name type="common">Parasitoid wasp</name>
    <name type="synonym">Apanteles congregatus</name>
    <dbReference type="NCBI Taxonomy" id="51543"/>
    <lineage>
        <taxon>Eukaryota</taxon>
        <taxon>Metazoa</taxon>
        <taxon>Ecdysozoa</taxon>
        <taxon>Arthropoda</taxon>
        <taxon>Hexapoda</taxon>
        <taxon>Insecta</taxon>
        <taxon>Pterygota</taxon>
        <taxon>Neoptera</taxon>
        <taxon>Endopterygota</taxon>
        <taxon>Hymenoptera</taxon>
        <taxon>Apocrita</taxon>
        <taxon>Ichneumonoidea</taxon>
        <taxon>Braconidae</taxon>
        <taxon>Microgastrinae</taxon>
        <taxon>Cotesia</taxon>
    </lineage>
</organism>
<sequence length="116" mass="12772">MVLAANQSILLKDALAFVPQFNGVPEKLIDFSKCCKEAKDVLPAEAEANLCKLIYGVKLDDKVKASLSHTIPATILDLGKNLKKIHVASKTVFQLQGELEQLYQEKGKSVVDYANR</sequence>
<reference evidence="1" key="1">
    <citation type="submission" date="2021-04" db="EMBL/GenBank/DDBJ databases">
        <authorList>
            <person name="Chebbi M.A.C M."/>
        </authorList>
    </citation>
    <scope>NUCLEOTIDE SEQUENCE</scope>
</reference>
<keyword evidence="2" id="KW-1185">Reference proteome</keyword>
<gene>
    <name evidence="1" type="ORF">HICCMSTLAB_LOCUS2706</name>
</gene>
<proteinExistence type="predicted"/>
<name>A0A8J2H6M4_COTCN</name>
<dbReference type="Proteomes" id="UP000786811">
    <property type="component" value="Unassembled WGS sequence"/>
</dbReference>
<dbReference type="AlphaFoldDB" id="A0A8J2H6M4"/>
<accession>A0A8J2H6M4</accession>